<dbReference type="InParanoid" id="Q8TJF2"/>
<protein>
    <submittedName>
        <fullName evidence="1">Uncharacterized protein</fullName>
    </submittedName>
</protein>
<name>Q8TJF2_METAC</name>
<dbReference type="STRING" id="188937.MA_3833"/>
<evidence type="ECO:0000313" key="1">
    <source>
        <dbReference type="EMBL" id="AAM07184.1"/>
    </source>
</evidence>
<dbReference type="EnsemblBacteria" id="AAM07184">
    <property type="protein sequence ID" value="AAM07184"/>
    <property type="gene ID" value="MA_3833"/>
</dbReference>
<dbReference type="AlphaFoldDB" id="Q8TJF2"/>
<gene>
    <name evidence="1" type="ordered locus">MA_3833</name>
</gene>
<proteinExistence type="predicted"/>
<dbReference type="KEGG" id="mac:MA_3833"/>
<dbReference type="HOGENOM" id="CLU_124260_0_0_2"/>
<accession>Q8TJF2</accession>
<keyword evidence="2" id="KW-1185">Reference proteome</keyword>
<dbReference type="EMBL" id="AE010299">
    <property type="protein sequence ID" value="AAM07184.1"/>
    <property type="molecule type" value="Genomic_DNA"/>
</dbReference>
<reference evidence="1 2" key="1">
    <citation type="journal article" date="2002" name="Genome Res.">
        <title>The genome of Methanosarcina acetivorans reveals extensive metabolic and physiological diversity.</title>
        <authorList>
            <person name="Galagan J.E."/>
            <person name="Nusbaum C."/>
            <person name="Roy A."/>
            <person name="Endrizzi M.G."/>
            <person name="Macdonald P."/>
            <person name="FitzHugh W."/>
            <person name="Calvo S."/>
            <person name="Engels R."/>
            <person name="Smirnov S."/>
            <person name="Atnoor D."/>
            <person name="Brown A."/>
            <person name="Allen N."/>
            <person name="Naylor J."/>
            <person name="Stange-Thomann N."/>
            <person name="DeArellano K."/>
            <person name="Johnson R."/>
            <person name="Linton L."/>
            <person name="McEwan P."/>
            <person name="McKernan K."/>
            <person name="Talamas J."/>
            <person name="Tirrell A."/>
            <person name="Ye W."/>
            <person name="Zimmer A."/>
            <person name="Barber R.D."/>
            <person name="Cann I."/>
            <person name="Graham D.E."/>
            <person name="Grahame D.A."/>
            <person name="Guss A."/>
            <person name="Hedderich R."/>
            <person name="Ingram-Smith C."/>
            <person name="Kuettner C.H."/>
            <person name="Krzycki J.A."/>
            <person name="Leigh J.A."/>
            <person name="Li W."/>
            <person name="Liu J."/>
            <person name="Mukhopadhyay B."/>
            <person name="Reeve J.N."/>
            <person name="Smith K."/>
            <person name="Springer T.A."/>
            <person name="Umayam L.A."/>
            <person name="White O."/>
            <person name="White R.H."/>
            <person name="de Macario E.C."/>
            <person name="Ferry J.G."/>
            <person name="Jarrell K.F."/>
            <person name="Jing H."/>
            <person name="Macario A.J.L."/>
            <person name="Paulsen I."/>
            <person name="Pritchett M."/>
            <person name="Sowers K.R."/>
            <person name="Swanson R.V."/>
            <person name="Zinder S.H."/>
            <person name="Lander E."/>
            <person name="Metcalf W.W."/>
            <person name="Birren B."/>
        </authorList>
    </citation>
    <scope>NUCLEOTIDE SEQUENCE [LARGE SCALE GENOMIC DNA]</scope>
    <source>
        <strain evidence="2">ATCC 35395 / DSM 2834 / JCM 12185 / C2A</strain>
    </source>
</reference>
<sequence length="187" mass="21044">MSEELQNIKAATCDGQSFTQSGSISLPDLNLSIGDLGGGIMTGETPSKTCRRCHRALKDAANIKRGYGPVCWAKVRQEDEKEEQHPEPCSITYPGLARYTQKKLWERVLQSERKTCSCGEPLKNGELRSYDHDGGWHLKGYSKPQWPYVRCPKCGYELSVWKLRIDISDLEILGKERAARQTVLQGV</sequence>
<dbReference type="GeneID" id="1475726"/>
<organism evidence="1 2">
    <name type="scientific">Methanosarcina acetivorans (strain ATCC 35395 / DSM 2834 / JCM 12185 / C2A)</name>
    <dbReference type="NCBI Taxonomy" id="188937"/>
    <lineage>
        <taxon>Archaea</taxon>
        <taxon>Methanobacteriati</taxon>
        <taxon>Methanobacteriota</taxon>
        <taxon>Stenosarchaea group</taxon>
        <taxon>Methanomicrobia</taxon>
        <taxon>Methanosarcinales</taxon>
        <taxon>Methanosarcinaceae</taxon>
        <taxon>Methanosarcina</taxon>
    </lineage>
</organism>
<dbReference type="RefSeq" id="WP_011023732.1">
    <property type="nucleotide sequence ID" value="NC_003552.1"/>
</dbReference>
<evidence type="ECO:0000313" key="2">
    <source>
        <dbReference type="Proteomes" id="UP000002487"/>
    </source>
</evidence>
<dbReference type="Pfam" id="PF19474">
    <property type="entry name" value="DUF6011"/>
    <property type="match status" value="1"/>
</dbReference>
<dbReference type="OrthoDB" id="137867at2157"/>
<dbReference type="InterPro" id="IPR046053">
    <property type="entry name" value="DUF6011"/>
</dbReference>
<dbReference type="Proteomes" id="UP000002487">
    <property type="component" value="Chromosome"/>
</dbReference>